<dbReference type="PANTHER" id="PTHR33990:SF4">
    <property type="entry name" value="PHNB-LIKE DOMAIN-CONTAINING PROTEIN"/>
    <property type="match status" value="1"/>
</dbReference>
<dbReference type="Proteomes" id="UP000033063">
    <property type="component" value="Chromosome"/>
</dbReference>
<keyword evidence="2" id="KW-0808">Transferase</keyword>
<protein>
    <submittedName>
        <fullName evidence="2">3-demethylubiquinone-9 3-methyltransferase</fullName>
    </submittedName>
</protein>
<keyword evidence="2" id="KW-0830">Ubiquinone</keyword>
<evidence type="ECO:0000259" key="1">
    <source>
        <dbReference type="Pfam" id="PF06983"/>
    </source>
</evidence>
<dbReference type="PIRSF" id="PIRSF021700">
    <property type="entry name" value="3_dmu_93_MTrfase"/>
    <property type="match status" value="1"/>
</dbReference>
<dbReference type="Gene3D" id="3.10.180.10">
    <property type="entry name" value="2,3-Dihydroxybiphenyl 1,2-Dioxygenase, domain 1"/>
    <property type="match status" value="1"/>
</dbReference>
<name>A0A0E3RMK0_METMZ</name>
<keyword evidence="2" id="KW-0489">Methyltransferase</keyword>
<dbReference type="AlphaFoldDB" id="A0A0E3RMK0"/>
<dbReference type="GO" id="GO:0032259">
    <property type="term" value="P:methylation"/>
    <property type="evidence" value="ECO:0007669"/>
    <property type="project" value="UniProtKB-KW"/>
</dbReference>
<dbReference type="SUPFAM" id="SSF54593">
    <property type="entry name" value="Glyoxalase/Bleomycin resistance protein/Dihydroxybiphenyl dioxygenase"/>
    <property type="match status" value="1"/>
</dbReference>
<dbReference type="InterPro" id="IPR009725">
    <property type="entry name" value="3_dmu_93_MTrfase"/>
</dbReference>
<dbReference type="InterPro" id="IPR028973">
    <property type="entry name" value="PhnB-like"/>
</dbReference>
<dbReference type="GO" id="GO:0008168">
    <property type="term" value="F:methyltransferase activity"/>
    <property type="evidence" value="ECO:0007669"/>
    <property type="project" value="UniProtKB-KW"/>
</dbReference>
<proteinExistence type="predicted"/>
<dbReference type="EMBL" id="CP009513">
    <property type="protein sequence ID" value="AKB67335.1"/>
    <property type="molecule type" value="Genomic_DNA"/>
</dbReference>
<dbReference type="Pfam" id="PF06983">
    <property type="entry name" value="3-dmu-9_3-mt"/>
    <property type="match status" value="1"/>
</dbReference>
<dbReference type="CDD" id="cd06588">
    <property type="entry name" value="PhnB_like"/>
    <property type="match status" value="1"/>
</dbReference>
<dbReference type="HOGENOM" id="CLU_046006_22_2_2"/>
<dbReference type="PATRIC" id="fig|1434114.4.peg.978"/>
<organism evidence="2 3">
    <name type="scientific">Methanosarcina mazei LYC</name>
    <dbReference type="NCBI Taxonomy" id="1434114"/>
    <lineage>
        <taxon>Archaea</taxon>
        <taxon>Methanobacteriati</taxon>
        <taxon>Methanobacteriota</taxon>
        <taxon>Stenosarchaea group</taxon>
        <taxon>Methanomicrobia</taxon>
        <taxon>Methanosarcinales</taxon>
        <taxon>Methanosarcinaceae</taxon>
        <taxon>Methanosarcina</taxon>
    </lineage>
</organism>
<sequence length="110" mass="12582">MSMTFQLEGQEFIALNGGPEFTFSPAISFFVNCETQEEIDELWEKLSLDGEKQGPAWVKDRYGISWQIVPTVLGELLSDPDTEKSRRVMEAMLQMDKIDIEKLKQAHKGQ</sequence>
<gene>
    <name evidence="2" type="ORF">MSMAL_0792</name>
</gene>
<dbReference type="PANTHER" id="PTHR33990">
    <property type="entry name" value="PROTEIN YJDN-RELATED"/>
    <property type="match status" value="1"/>
</dbReference>
<feature type="domain" description="PhnB-like" evidence="1">
    <location>
        <begin position="1"/>
        <end position="69"/>
    </location>
</feature>
<dbReference type="InterPro" id="IPR029068">
    <property type="entry name" value="Glyas_Bleomycin-R_OHBP_Dase"/>
</dbReference>
<evidence type="ECO:0000313" key="2">
    <source>
        <dbReference type="EMBL" id="AKB67335.1"/>
    </source>
</evidence>
<reference evidence="2 3" key="1">
    <citation type="submission" date="2014-07" db="EMBL/GenBank/DDBJ databases">
        <title>Methanogenic archaea and the global carbon cycle.</title>
        <authorList>
            <person name="Henriksen J.R."/>
            <person name="Luke J."/>
            <person name="Reinhart S."/>
            <person name="Benedict M.N."/>
            <person name="Youngblut N.D."/>
            <person name="Metcalf M.E."/>
            <person name="Whitaker R.J."/>
            <person name="Metcalf W.W."/>
        </authorList>
    </citation>
    <scope>NUCLEOTIDE SEQUENCE [LARGE SCALE GENOMIC DNA]</scope>
    <source>
        <strain evidence="2 3">LYC</strain>
    </source>
</reference>
<evidence type="ECO:0000313" key="3">
    <source>
        <dbReference type="Proteomes" id="UP000033063"/>
    </source>
</evidence>
<accession>A0A0E3RMK0</accession>